<evidence type="ECO:0000313" key="2">
    <source>
        <dbReference type="Proteomes" id="UP001172102"/>
    </source>
</evidence>
<name>A0AA40DRJ0_9PEZI</name>
<comment type="caution">
    <text evidence="1">The sequence shown here is derived from an EMBL/GenBank/DDBJ whole genome shotgun (WGS) entry which is preliminary data.</text>
</comment>
<dbReference type="AlphaFoldDB" id="A0AA40DRJ0"/>
<gene>
    <name evidence="1" type="ORF">B0H67DRAFT_583102</name>
</gene>
<accession>A0AA40DRJ0</accession>
<sequence>MADITTAAQSTIAAYAAAVAKGSDATAPISEVVSAMAKFYLPAWTSFTLGMSFAFKDDESTQEGIHDELTRLQSMGLGTDIHLENARVEPISDLSAACWLTWILKPKDEAPWRFTIVYGFRIAPDRPDGLVGGWEWVNSDQEYAQLLARNPRLFS</sequence>
<protein>
    <submittedName>
        <fullName evidence="1">Uncharacterized protein</fullName>
    </submittedName>
</protein>
<organism evidence="1 2">
    <name type="scientific">Lasiosphaeris hirsuta</name>
    <dbReference type="NCBI Taxonomy" id="260670"/>
    <lineage>
        <taxon>Eukaryota</taxon>
        <taxon>Fungi</taxon>
        <taxon>Dikarya</taxon>
        <taxon>Ascomycota</taxon>
        <taxon>Pezizomycotina</taxon>
        <taxon>Sordariomycetes</taxon>
        <taxon>Sordariomycetidae</taxon>
        <taxon>Sordariales</taxon>
        <taxon>Lasiosphaeriaceae</taxon>
        <taxon>Lasiosphaeris</taxon>
    </lineage>
</organism>
<keyword evidence="2" id="KW-1185">Reference proteome</keyword>
<reference evidence="1" key="1">
    <citation type="submission" date="2023-06" db="EMBL/GenBank/DDBJ databases">
        <title>Genome-scale phylogeny and comparative genomics of the fungal order Sordariales.</title>
        <authorList>
            <consortium name="Lawrence Berkeley National Laboratory"/>
            <person name="Hensen N."/>
            <person name="Bonometti L."/>
            <person name="Westerberg I."/>
            <person name="Brannstrom I.O."/>
            <person name="Guillou S."/>
            <person name="Cros-Aarteil S."/>
            <person name="Calhoun S."/>
            <person name="Haridas S."/>
            <person name="Kuo A."/>
            <person name="Mondo S."/>
            <person name="Pangilinan J."/>
            <person name="Riley R."/>
            <person name="Labutti K."/>
            <person name="Andreopoulos B."/>
            <person name="Lipzen A."/>
            <person name="Chen C."/>
            <person name="Yanf M."/>
            <person name="Daum C."/>
            <person name="Ng V."/>
            <person name="Clum A."/>
            <person name="Steindorff A."/>
            <person name="Ohm R."/>
            <person name="Martin F."/>
            <person name="Silar P."/>
            <person name="Natvig D."/>
            <person name="Lalanne C."/>
            <person name="Gautier V."/>
            <person name="Ament-Velasquez S.L."/>
            <person name="Kruys A."/>
            <person name="Hutchinson M.I."/>
            <person name="Powell A.J."/>
            <person name="Barry K."/>
            <person name="Miller A.N."/>
            <person name="Grigoriev I.V."/>
            <person name="Debuchy R."/>
            <person name="Gladieux P."/>
            <person name="Thoren M.H."/>
            <person name="Johannesson H."/>
        </authorList>
    </citation>
    <scope>NUCLEOTIDE SEQUENCE</scope>
    <source>
        <strain evidence="1">SMH4607-1</strain>
    </source>
</reference>
<dbReference type="EMBL" id="JAUKUA010000005">
    <property type="protein sequence ID" value="KAK0710632.1"/>
    <property type="molecule type" value="Genomic_DNA"/>
</dbReference>
<proteinExistence type="predicted"/>
<evidence type="ECO:0000313" key="1">
    <source>
        <dbReference type="EMBL" id="KAK0710632.1"/>
    </source>
</evidence>
<dbReference type="Proteomes" id="UP001172102">
    <property type="component" value="Unassembled WGS sequence"/>
</dbReference>